<proteinExistence type="predicted"/>
<organism evidence="1 2">
    <name type="scientific">Cellvibrio polysaccharolyticus</name>
    <dbReference type="NCBI Taxonomy" id="2082724"/>
    <lineage>
        <taxon>Bacteria</taxon>
        <taxon>Pseudomonadati</taxon>
        <taxon>Pseudomonadota</taxon>
        <taxon>Gammaproteobacteria</taxon>
        <taxon>Cellvibrionales</taxon>
        <taxon>Cellvibrionaceae</taxon>
        <taxon>Cellvibrio</taxon>
    </lineage>
</organism>
<protein>
    <submittedName>
        <fullName evidence="1">Outer membrane protein assembly factor BamE</fullName>
    </submittedName>
</protein>
<accession>A0A928V0L2</accession>
<dbReference type="EMBL" id="PRDL01000001">
    <property type="protein sequence ID" value="MBE8716107.1"/>
    <property type="molecule type" value="Genomic_DNA"/>
</dbReference>
<keyword evidence="2" id="KW-1185">Reference proteome</keyword>
<reference evidence="1" key="1">
    <citation type="submission" date="2018-07" db="EMBL/GenBank/DDBJ databases">
        <title>Genome assembly of strain Ka43.</title>
        <authorList>
            <person name="Kukolya J."/>
            <person name="Nagy I."/>
            <person name="Horvath B."/>
            <person name="Toth A."/>
        </authorList>
    </citation>
    <scope>NUCLEOTIDE SEQUENCE</scope>
    <source>
        <strain evidence="1">KB43</strain>
    </source>
</reference>
<gene>
    <name evidence="1" type="ORF">C4F51_02770</name>
</gene>
<sequence>MKIYPKIGVDTIKFGMSQKQVQAELGAPIGKETTAEEDIWEYANGVELAFEDDRLSSITLSDEQQLLNAKPIVGISEHVLQEQFPAFSLDEDYGSDGKSYYDEQLEIMAWVFDGKVFNVVVFPTYEQDE</sequence>
<comment type="caution">
    <text evidence="1">The sequence shown here is derived from an EMBL/GenBank/DDBJ whole genome shotgun (WGS) entry which is preliminary data.</text>
</comment>
<name>A0A928V0L2_9GAMM</name>
<evidence type="ECO:0000313" key="1">
    <source>
        <dbReference type="EMBL" id="MBE8716107.1"/>
    </source>
</evidence>
<evidence type="ECO:0000313" key="2">
    <source>
        <dbReference type="Proteomes" id="UP000652567"/>
    </source>
</evidence>
<dbReference type="AlphaFoldDB" id="A0A928V0L2"/>
<dbReference type="RefSeq" id="WP_193906950.1">
    <property type="nucleotide sequence ID" value="NZ_PRDL01000001.1"/>
</dbReference>
<dbReference type="Proteomes" id="UP000652567">
    <property type="component" value="Unassembled WGS sequence"/>
</dbReference>